<organism evidence="10 11">
    <name type="scientific">Lactobacillus intestinalis DSM 6629</name>
    <dbReference type="NCBI Taxonomy" id="1423761"/>
    <lineage>
        <taxon>Bacteria</taxon>
        <taxon>Bacillati</taxon>
        <taxon>Bacillota</taxon>
        <taxon>Bacilli</taxon>
        <taxon>Lactobacillales</taxon>
        <taxon>Lactobacillaceae</taxon>
        <taxon>Lactobacillus</taxon>
    </lineage>
</organism>
<accession>A0ABR5PR11</accession>
<dbReference type="Proteomes" id="UP000051735">
    <property type="component" value="Unassembled WGS sequence"/>
</dbReference>
<feature type="active site" evidence="8">
    <location>
        <position position="338"/>
    </location>
</feature>
<keyword evidence="11" id="KW-1185">Reference proteome</keyword>
<dbReference type="InterPro" id="IPR002474">
    <property type="entry name" value="CarbamoylP_synth_ssu_N"/>
</dbReference>
<comment type="similarity">
    <text evidence="2 8">Belongs to the CarA family.</text>
</comment>
<dbReference type="InterPro" id="IPR035686">
    <property type="entry name" value="CPSase_GATase1"/>
</dbReference>
<keyword evidence="6 8" id="KW-0315">Glutamine amidotransferase</keyword>
<keyword evidence="8" id="KW-0028">Amino-acid biosynthesis</keyword>
<protein>
    <recommendedName>
        <fullName evidence="8">Carbamoyl phosphate synthase small chain</fullName>
        <ecNumber evidence="8">6.3.5.5</ecNumber>
    </recommendedName>
    <alternativeName>
        <fullName evidence="8">Carbamoyl phosphate synthetase glutamine chain</fullName>
    </alternativeName>
</protein>
<keyword evidence="5 8" id="KW-0067">ATP-binding</keyword>
<feature type="binding site" evidence="8">
    <location>
        <position position="296"/>
    </location>
    <ligand>
        <name>L-glutamine</name>
        <dbReference type="ChEBI" id="CHEBI:58359"/>
    </ligand>
</feature>
<comment type="caution">
    <text evidence="10">The sequence shown here is derived from an EMBL/GenBank/DDBJ whole genome shotgun (WGS) entry which is preliminary data.</text>
</comment>
<feature type="binding site" evidence="8">
    <location>
        <position position="252"/>
    </location>
    <ligand>
        <name>L-glutamine</name>
        <dbReference type="ChEBI" id="CHEBI:58359"/>
    </ligand>
</feature>
<evidence type="ECO:0000256" key="2">
    <source>
        <dbReference type="ARBA" id="ARBA00007800"/>
    </source>
</evidence>
<comment type="function">
    <text evidence="8">Small subunit of the glutamine-dependent carbamoyl phosphate synthetase (CPSase). CPSase catalyzes the formation of carbamoyl phosphate from the ammonia moiety of glutamine, carbonate, and phosphate donated by ATP, constituting the first step of 2 biosynthetic pathways, one leading to arginine and/or urea and the other to pyrimidine nucleotides. The small subunit (glutamine amidotransferase) binds and cleaves glutamine to supply the large subunit with the substrate ammonia.</text>
</comment>
<keyword evidence="8" id="KW-0665">Pyrimidine biosynthesis</keyword>
<evidence type="ECO:0000313" key="10">
    <source>
        <dbReference type="EMBL" id="KRM33799.1"/>
    </source>
</evidence>
<feature type="binding site" evidence="8">
    <location>
        <position position="224"/>
    </location>
    <ligand>
        <name>L-glutamine</name>
        <dbReference type="ChEBI" id="CHEBI:58359"/>
    </ligand>
</feature>
<dbReference type="InterPro" id="IPR050472">
    <property type="entry name" value="Anth_synth/Amidotransfase"/>
</dbReference>
<dbReference type="InterPro" id="IPR036480">
    <property type="entry name" value="CarbP_synth_ssu_N_sf"/>
</dbReference>
<comment type="catalytic activity">
    <reaction evidence="8">
        <text>L-glutamine + H2O = L-glutamate + NH4(+)</text>
        <dbReference type="Rhea" id="RHEA:15889"/>
        <dbReference type="ChEBI" id="CHEBI:15377"/>
        <dbReference type="ChEBI" id="CHEBI:28938"/>
        <dbReference type="ChEBI" id="CHEBI:29985"/>
        <dbReference type="ChEBI" id="CHEBI:58359"/>
    </reaction>
</comment>
<feature type="region of interest" description="CPSase" evidence="8">
    <location>
        <begin position="1"/>
        <end position="175"/>
    </location>
</feature>
<comment type="pathway">
    <text evidence="8">Pyrimidine metabolism; UMP biosynthesis via de novo pathway; (S)-dihydroorotate from bicarbonate: step 1/3.</text>
</comment>
<dbReference type="SUPFAM" id="SSF52317">
    <property type="entry name" value="Class I glutamine amidotransferase-like"/>
    <property type="match status" value="1"/>
</dbReference>
<evidence type="ECO:0000256" key="3">
    <source>
        <dbReference type="ARBA" id="ARBA00022598"/>
    </source>
</evidence>
<dbReference type="Gene3D" id="3.40.50.880">
    <property type="match status" value="1"/>
</dbReference>
<name>A0ABR5PR11_9LACO</name>
<evidence type="ECO:0000256" key="4">
    <source>
        <dbReference type="ARBA" id="ARBA00022741"/>
    </source>
</evidence>
<comment type="catalytic activity">
    <reaction evidence="7 8">
        <text>hydrogencarbonate + L-glutamine + 2 ATP + H2O = carbamoyl phosphate + L-glutamate + 2 ADP + phosphate + 2 H(+)</text>
        <dbReference type="Rhea" id="RHEA:18633"/>
        <dbReference type="ChEBI" id="CHEBI:15377"/>
        <dbReference type="ChEBI" id="CHEBI:15378"/>
        <dbReference type="ChEBI" id="CHEBI:17544"/>
        <dbReference type="ChEBI" id="CHEBI:29985"/>
        <dbReference type="ChEBI" id="CHEBI:30616"/>
        <dbReference type="ChEBI" id="CHEBI:43474"/>
        <dbReference type="ChEBI" id="CHEBI:58228"/>
        <dbReference type="ChEBI" id="CHEBI:58359"/>
        <dbReference type="ChEBI" id="CHEBI:456216"/>
        <dbReference type="EC" id="6.3.5.5"/>
    </reaction>
</comment>
<dbReference type="SMART" id="SM01097">
    <property type="entry name" value="CPSase_sm_chain"/>
    <property type="match status" value="1"/>
</dbReference>
<dbReference type="HAMAP" id="MF_01209">
    <property type="entry name" value="CPSase_S_chain"/>
    <property type="match status" value="1"/>
</dbReference>
<dbReference type="NCBIfam" id="NF009475">
    <property type="entry name" value="PRK12838.1"/>
    <property type="match status" value="1"/>
</dbReference>
<dbReference type="Gene3D" id="3.50.30.20">
    <property type="entry name" value="Carbamoyl-phosphate synthase small subunit, N-terminal domain"/>
    <property type="match status" value="1"/>
</dbReference>
<evidence type="ECO:0000256" key="7">
    <source>
        <dbReference type="ARBA" id="ARBA00048816"/>
    </source>
</evidence>
<feature type="binding site" evidence="8">
    <location>
        <position position="295"/>
    </location>
    <ligand>
        <name>L-glutamine</name>
        <dbReference type="ChEBI" id="CHEBI:58359"/>
    </ligand>
</feature>
<comment type="pathway">
    <text evidence="1 8">Amino-acid biosynthesis; L-arginine biosynthesis; carbamoyl phosphate from bicarbonate: step 1/1.</text>
</comment>
<dbReference type="InterPro" id="IPR029062">
    <property type="entry name" value="Class_I_gatase-like"/>
</dbReference>
<feature type="binding site" evidence="8">
    <location>
        <position position="293"/>
    </location>
    <ligand>
        <name>L-glutamine</name>
        <dbReference type="ChEBI" id="CHEBI:58359"/>
    </ligand>
</feature>
<dbReference type="CDD" id="cd01744">
    <property type="entry name" value="GATase1_CPSase"/>
    <property type="match status" value="1"/>
</dbReference>
<keyword evidence="3 8" id="KW-0436">Ligase</keyword>
<gene>
    <name evidence="8" type="primary">carA</name>
    <name evidence="10" type="ORF">FC44_GL000935</name>
</gene>
<evidence type="ECO:0000256" key="5">
    <source>
        <dbReference type="ARBA" id="ARBA00022840"/>
    </source>
</evidence>
<evidence type="ECO:0000256" key="6">
    <source>
        <dbReference type="ARBA" id="ARBA00022962"/>
    </source>
</evidence>
<sequence length="367" mass="40954">MRGKKVLRYLILEDGSIYVGEGFGSDKETIGEVVFTTGMTGYQEAITDQSYANQILVFTNPLIGNYGITLADYESLQPQIKGVICHQVARHPDNWRMQTTLPEFLKQLDIPGIQGIDTRELVKKLRIHGTLRGKIAASKEDAEKIATELKSKNVTQGIISRVSTKTPYPVPGSKRNIVVIDFGIKHSILRELAQRDCNCIVLPYTATAQEVLALHPDGVLLSNGPGNPEEMSEATKMVREVEKYIPLFGICMGHQVFALANGAKTYKMKFGHRGFNHPVREIATGNIGFTSQNHGYAVDAKSIDKDNLMVTHMEVNDNTVEGLRHKKYPAFSVQFHPDATPGPHDEDSLFDDFMSMIDQRKEEKRHA</sequence>
<keyword evidence="8" id="KW-0055">Arginine biosynthesis</keyword>
<proteinExistence type="inferred from homology"/>
<evidence type="ECO:0000256" key="8">
    <source>
        <dbReference type="HAMAP-Rule" id="MF_01209"/>
    </source>
</evidence>
<dbReference type="PRINTS" id="PR00099">
    <property type="entry name" value="CPSGATASE"/>
</dbReference>
<dbReference type="PROSITE" id="PS51273">
    <property type="entry name" value="GATASE_TYPE_1"/>
    <property type="match status" value="1"/>
</dbReference>
<feature type="active site" description="Nucleophile" evidence="8">
    <location>
        <position position="251"/>
    </location>
</feature>
<evidence type="ECO:0000256" key="1">
    <source>
        <dbReference type="ARBA" id="ARBA00005077"/>
    </source>
</evidence>
<dbReference type="EMBL" id="AZGN01000019">
    <property type="protein sequence ID" value="KRM33799.1"/>
    <property type="molecule type" value="Genomic_DNA"/>
</dbReference>
<dbReference type="InterPro" id="IPR006274">
    <property type="entry name" value="CarbamoylP_synth_ssu"/>
</dbReference>
<dbReference type="RefSeq" id="WP_057810007.1">
    <property type="nucleotide sequence ID" value="NZ_AZGN01000019.1"/>
</dbReference>
<feature type="binding site" evidence="8">
    <location>
        <position position="255"/>
    </location>
    <ligand>
        <name>L-glutamine</name>
        <dbReference type="ChEBI" id="CHEBI:58359"/>
    </ligand>
</feature>
<dbReference type="InterPro" id="IPR017926">
    <property type="entry name" value="GATASE"/>
</dbReference>
<dbReference type="EC" id="6.3.5.5" evidence="8"/>
<dbReference type="GeneID" id="75116408"/>
<dbReference type="PANTHER" id="PTHR43418:SF7">
    <property type="entry name" value="CARBAMOYL-PHOSPHATE SYNTHASE SMALL CHAIN"/>
    <property type="match status" value="1"/>
</dbReference>
<comment type="subunit">
    <text evidence="8">Composed of two chains; the small (or glutamine) chain promotes the hydrolysis of glutamine to ammonia, which is used by the large (or ammonia) chain to synthesize carbamoyl phosphate. Tetramer of heterodimers (alpha,beta)4.</text>
</comment>
<dbReference type="PANTHER" id="PTHR43418">
    <property type="entry name" value="MULTIFUNCTIONAL TRYPTOPHAN BIOSYNTHESIS PROTEIN-RELATED"/>
    <property type="match status" value="1"/>
</dbReference>
<dbReference type="PRINTS" id="PR00097">
    <property type="entry name" value="ANTSNTHASEII"/>
</dbReference>
<dbReference type="PRINTS" id="PR00096">
    <property type="entry name" value="GATASE"/>
</dbReference>
<feature type="binding site" evidence="8">
    <location>
        <position position="226"/>
    </location>
    <ligand>
        <name>L-glutamine</name>
        <dbReference type="ChEBI" id="CHEBI:58359"/>
    </ligand>
</feature>
<keyword evidence="4 8" id="KW-0547">Nucleotide-binding</keyword>
<dbReference type="Pfam" id="PF00117">
    <property type="entry name" value="GATase"/>
    <property type="match status" value="1"/>
</dbReference>
<feature type="domain" description="Carbamoyl-phosphate synthase small subunit N-terminal" evidence="9">
    <location>
        <begin position="6"/>
        <end position="136"/>
    </location>
</feature>
<evidence type="ECO:0000313" key="11">
    <source>
        <dbReference type="Proteomes" id="UP000051735"/>
    </source>
</evidence>
<dbReference type="NCBIfam" id="TIGR01368">
    <property type="entry name" value="CPSaseIIsmall"/>
    <property type="match status" value="1"/>
</dbReference>
<dbReference type="Pfam" id="PF00988">
    <property type="entry name" value="CPSase_sm_chain"/>
    <property type="match status" value="1"/>
</dbReference>
<dbReference type="SUPFAM" id="SSF52021">
    <property type="entry name" value="Carbamoyl phosphate synthetase, small subunit N-terminal domain"/>
    <property type="match status" value="1"/>
</dbReference>
<feature type="active site" evidence="8">
    <location>
        <position position="336"/>
    </location>
</feature>
<reference evidence="10 11" key="1">
    <citation type="journal article" date="2015" name="Genome Announc.">
        <title>Expanding the biotechnology potential of lactobacilli through comparative genomics of 213 strains and associated genera.</title>
        <authorList>
            <person name="Sun Z."/>
            <person name="Harris H.M."/>
            <person name="McCann A."/>
            <person name="Guo C."/>
            <person name="Argimon S."/>
            <person name="Zhang W."/>
            <person name="Yang X."/>
            <person name="Jeffery I.B."/>
            <person name="Cooney J.C."/>
            <person name="Kagawa T.F."/>
            <person name="Liu W."/>
            <person name="Song Y."/>
            <person name="Salvetti E."/>
            <person name="Wrobel A."/>
            <person name="Rasinkangas P."/>
            <person name="Parkhill J."/>
            <person name="Rea M.C."/>
            <person name="O'Sullivan O."/>
            <person name="Ritari J."/>
            <person name="Douillard F.P."/>
            <person name="Paul Ross R."/>
            <person name="Yang R."/>
            <person name="Briner A.E."/>
            <person name="Felis G.E."/>
            <person name="de Vos W.M."/>
            <person name="Barrangou R."/>
            <person name="Klaenhammer T.R."/>
            <person name="Caufield P.W."/>
            <person name="Cui Y."/>
            <person name="Zhang H."/>
            <person name="O'Toole P.W."/>
        </authorList>
    </citation>
    <scope>NUCLEOTIDE SEQUENCE [LARGE SCALE GENOMIC DNA]</scope>
    <source>
        <strain evidence="10 11">DSM 6629</strain>
    </source>
</reference>
<feature type="binding site" evidence="8">
    <location>
        <position position="50"/>
    </location>
    <ligand>
        <name>L-glutamine</name>
        <dbReference type="ChEBI" id="CHEBI:58359"/>
    </ligand>
</feature>
<evidence type="ECO:0000259" key="9">
    <source>
        <dbReference type="SMART" id="SM01097"/>
    </source>
</evidence>